<gene>
    <name evidence="2" type="ORF">F0U47_06760</name>
</gene>
<evidence type="ECO:0000313" key="3">
    <source>
        <dbReference type="Proteomes" id="UP000324351"/>
    </source>
</evidence>
<keyword evidence="1" id="KW-1133">Transmembrane helix</keyword>
<reference evidence="2 3" key="2">
    <citation type="submission" date="2019-09" db="EMBL/GenBank/DDBJ databases">
        <authorList>
            <person name="Jin C."/>
        </authorList>
    </citation>
    <scope>NUCLEOTIDE SEQUENCE [LARGE SCALE GENOMIC DNA]</scope>
    <source>
        <strain evidence="2 3">BN140041</strain>
    </source>
</reference>
<keyword evidence="3" id="KW-1185">Reference proteome</keyword>
<organism evidence="2 3">
    <name type="scientific">Nocardioides antri</name>
    <dbReference type="NCBI Taxonomy" id="2607659"/>
    <lineage>
        <taxon>Bacteria</taxon>
        <taxon>Bacillati</taxon>
        <taxon>Actinomycetota</taxon>
        <taxon>Actinomycetes</taxon>
        <taxon>Propionibacteriales</taxon>
        <taxon>Nocardioidaceae</taxon>
        <taxon>Nocardioides</taxon>
    </lineage>
</organism>
<keyword evidence="1" id="KW-0472">Membrane</keyword>
<dbReference type="Proteomes" id="UP000324351">
    <property type="component" value="Unassembled WGS sequence"/>
</dbReference>
<proteinExistence type="predicted"/>
<dbReference type="RefSeq" id="WP_149749568.1">
    <property type="nucleotide sequence ID" value="NZ_VUJW01000003.1"/>
</dbReference>
<evidence type="ECO:0000313" key="2">
    <source>
        <dbReference type="EMBL" id="KAA1427200.1"/>
    </source>
</evidence>
<keyword evidence="1" id="KW-0812">Transmembrane</keyword>
<dbReference type="EMBL" id="VUJW01000003">
    <property type="protein sequence ID" value="KAA1427200.1"/>
    <property type="molecule type" value="Genomic_DNA"/>
</dbReference>
<feature type="transmembrane region" description="Helical" evidence="1">
    <location>
        <begin position="12"/>
        <end position="32"/>
    </location>
</feature>
<accession>A0A5B1M698</accession>
<comment type="caution">
    <text evidence="2">The sequence shown here is derived from an EMBL/GenBank/DDBJ whole genome shotgun (WGS) entry which is preliminary data.</text>
</comment>
<sequence>MTRARTRDERGAASAFIVGMTITMLVVAGLVVDGGGALNAKSTIADDVEAAAVAGAQATDELHYRQHDELVVNPAEAEARAREVLASRGYTDIRVYATETTVTVSARDTVATKMLLLIGFNEFDIDATATAEAGVL</sequence>
<reference evidence="2 3" key="1">
    <citation type="submission" date="2019-09" db="EMBL/GenBank/DDBJ databases">
        <title>Nocardioides panacisoli sp. nov., isolated from the soil of a ginseng field.</title>
        <authorList>
            <person name="Cho C."/>
        </authorList>
    </citation>
    <scope>NUCLEOTIDE SEQUENCE [LARGE SCALE GENOMIC DNA]</scope>
    <source>
        <strain evidence="2 3">BN140041</strain>
    </source>
</reference>
<dbReference type="AlphaFoldDB" id="A0A5B1M698"/>
<evidence type="ECO:0000256" key="1">
    <source>
        <dbReference type="SAM" id="Phobius"/>
    </source>
</evidence>
<name>A0A5B1M698_9ACTN</name>
<protein>
    <submittedName>
        <fullName evidence="2">Uncharacterized protein</fullName>
    </submittedName>
</protein>